<name>A0A2D2D302_METT3</name>
<keyword evidence="4" id="KW-1185">Reference proteome</keyword>
<evidence type="ECO:0000256" key="1">
    <source>
        <dbReference type="SAM" id="SignalP"/>
    </source>
</evidence>
<dbReference type="Gene3D" id="2.40.128.520">
    <property type="match status" value="1"/>
</dbReference>
<dbReference type="EMBL" id="CP023737">
    <property type="protein sequence ID" value="ATQ69367.1"/>
    <property type="molecule type" value="Genomic_DNA"/>
</dbReference>
<gene>
    <name evidence="3" type="ORF">CQW49_16855</name>
</gene>
<dbReference type="RefSeq" id="WP_003608583.1">
    <property type="nucleotide sequence ID" value="NZ_ADVE02000001.1"/>
</dbReference>
<dbReference type="InterPro" id="IPR019223">
    <property type="entry name" value="DUF2147"/>
</dbReference>
<evidence type="ECO:0000313" key="3">
    <source>
        <dbReference type="EMBL" id="ATQ69367.1"/>
    </source>
</evidence>
<dbReference type="STRING" id="595536.GCA_000178815_01811"/>
<dbReference type="PANTHER" id="PTHR36919">
    <property type="entry name" value="BLR1215 PROTEIN"/>
    <property type="match status" value="1"/>
</dbReference>
<feature type="chain" id="PRO_5013891221" evidence="1">
    <location>
        <begin position="34"/>
        <end position="152"/>
    </location>
</feature>
<sequence>MRRFLQRSFGENFSTLATTAAAALLLAAEPAASAPANDPHGVWLRPEGGVQFSFYDCDGLLCAKVLSAQNAEDRSAIGAVILRGAKQTGPNEWTGKLFNVDDGKTYDGLITLVSATQLTLKGCLWGVLCSDETWTRVSGPPARHAMADAPGR</sequence>
<keyword evidence="1" id="KW-0732">Signal</keyword>
<evidence type="ECO:0000259" key="2">
    <source>
        <dbReference type="Pfam" id="PF09917"/>
    </source>
</evidence>
<reference evidence="4" key="1">
    <citation type="submission" date="2017-10" db="EMBL/GenBank/DDBJ databases">
        <title>Completed PacBio SMRT sequence of Methylosinus trichosporium OB3b reveals presence of a third large plasmid.</title>
        <authorList>
            <person name="Charles T.C."/>
            <person name="Lynch M.D.J."/>
            <person name="Heil J.R."/>
            <person name="Cheng J."/>
        </authorList>
    </citation>
    <scope>NUCLEOTIDE SEQUENCE [LARGE SCALE GENOMIC DNA]</scope>
    <source>
        <strain evidence="4">OB3b</strain>
    </source>
</reference>
<feature type="domain" description="DUF2147" evidence="2">
    <location>
        <begin position="41"/>
        <end position="136"/>
    </location>
</feature>
<protein>
    <submittedName>
        <fullName evidence="3">DUF2147 domain-containing protein</fullName>
    </submittedName>
</protein>
<dbReference type="KEGG" id="mtw:CQW49_16855"/>
<dbReference type="Pfam" id="PF09917">
    <property type="entry name" value="DUF2147"/>
    <property type="match status" value="1"/>
</dbReference>
<dbReference type="Proteomes" id="UP000230709">
    <property type="component" value="Chromosome"/>
</dbReference>
<dbReference type="PANTHER" id="PTHR36919:SF2">
    <property type="entry name" value="BLL6627 PROTEIN"/>
    <property type="match status" value="1"/>
</dbReference>
<evidence type="ECO:0000313" key="4">
    <source>
        <dbReference type="Proteomes" id="UP000230709"/>
    </source>
</evidence>
<accession>A0A2D2D302</accession>
<organism evidence="3 4">
    <name type="scientific">Methylosinus trichosporium (strain ATCC 35070 / NCIMB 11131 / UNIQEM 75 / OB3b)</name>
    <dbReference type="NCBI Taxonomy" id="595536"/>
    <lineage>
        <taxon>Bacteria</taxon>
        <taxon>Pseudomonadati</taxon>
        <taxon>Pseudomonadota</taxon>
        <taxon>Alphaproteobacteria</taxon>
        <taxon>Hyphomicrobiales</taxon>
        <taxon>Methylocystaceae</taxon>
        <taxon>Methylosinus</taxon>
    </lineage>
</organism>
<proteinExistence type="predicted"/>
<dbReference type="AlphaFoldDB" id="A0A2D2D302"/>
<feature type="signal peptide" evidence="1">
    <location>
        <begin position="1"/>
        <end position="33"/>
    </location>
</feature>